<keyword evidence="3 4" id="KW-0687">Ribonucleoprotein</keyword>
<dbReference type="HAMAP" id="MF_01367">
    <property type="entry name" value="Ribosomal_uL14"/>
    <property type="match status" value="1"/>
</dbReference>
<keyword evidence="6" id="KW-1185">Reference proteome</keyword>
<dbReference type="OrthoDB" id="274765at2759"/>
<dbReference type="SMART" id="SM01374">
    <property type="entry name" value="Ribosomal_L14"/>
    <property type="match status" value="1"/>
</dbReference>
<evidence type="ECO:0000256" key="3">
    <source>
        <dbReference type="ARBA" id="ARBA00023274"/>
    </source>
</evidence>
<dbReference type="InterPro" id="IPR036853">
    <property type="entry name" value="Ribosomal_uL14_sf"/>
</dbReference>
<sequence>MPRQRNCLVCKKELAGKYYLIVGAPVKGYAASRANYCFSCCNKWKEKFLIKKLIERGEAKIVEKKAGNQIDDEINMSFLYLFAKSAREVKYKQEVVQPTIELILGRKLNEEINTTTTGNCPDDNKLALQSFLRSLNIKEKELKNNKISSQNNLINKQGKNEFVSENSSRLILPIGASLAIVADNSGAKELLVIRCLGGSNRRYSYIGDLVIATIKKVNPKADNVKTGVIKKGQVVKALIVTSKKGFRRVSGSHISFSENYAVLVKKEEDRQLIGT</sequence>
<dbReference type="EMBL" id="CAMKVN010005908">
    <property type="protein sequence ID" value="CAI2189575.1"/>
    <property type="molecule type" value="Genomic_DNA"/>
</dbReference>
<dbReference type="Proteomes" id="UP001153678">
    <property type="component" value="Unassembled WGS sequence"/>
</dbReference>
<dbReference type="SUPFAM" id="SSF50193">
    <property type="entry name" value="Ribosomal protein L14"/>
    <property type="match status" value="1"/>
</dbReference>
<evidence type="ECO:0000256" key="1">
    <source>
        <dbReference type="ARBA" id="ARBA00010745"/>
    </source>
</evidence>
<dbReference type="CDD" id="cd00337">
    <property type="entry name" value="Ribosomal_uL14"/>
    <property type="match status" value="1"/>
</dbReference>
<accession>A0A9W4T2N7</accession>
<dbReference type="Gene3D" id="2.40.150.20">
    <property type="entry name" value="Ribosomal protein L14"/>
    <property type="match status" value="1"/>
</dbReference>
<dbReference type="GO" id="GO:0003735">
    <property type="term" value="F:structural constituent of ribosome"/>
    <property type="evidence" value="ECO:0007669"/>
    <property type="project" value="InterPro"/>
</dbReference>
<organism evidence="5 6">
    <name type="scientific">Funneliformis geosporum</name>
    <dbReference type="NCBI Taxonomy" id="1117311"/>
    <lineage>
        <taxon>Eukaryota</taxon>
        <taxon>Fungi</taxon>
        <taxon>Fungi incertae sedis</taxon>
        <taxon>Mucoromycota</taxon>
        <taxon>Glomeromycotina</taxon>
        <taxon>Glomeromycetes</taxon>
        <taxon>Glomerales</taxon>
        <taxon>Glomeraceae</taxon>
        <taxon>Funneliformis</taxon>
    </lineage>
</organism>
<evidence type="ECO:0000256" key="2">
    <source>
        <dbReference type="ARBA" id="ARBA00022980"/>
    </source>
</evidence>
<proteinExistence type="inferred from homology"/>
<gene>
    <name evidence="5" type="ORF">FWILDA_LOCUS14147</name>
</gene>
<dbReference type="Pfam" id="PF00238">
    <property type="entry name" value="Ribosomal_L14"/>
    <property type="match status" value="1"/>
</dbReference>
<dbReference type="AlphaFoldDB" id="A0A9W4T2N7"/>
<dbReference type="GO" id="GO:0070180">
    <property type="term" value="F:large ribosomal subunit rRNA binding"/>
    <property type="evidence" value="ECO:0007669"/>
    <property type="project" value="TreeGrafter"/>
</dbReference>
<evidence type="ECO:0000256" key="4">
    <source>
        <dbReference type="RuleBase" id="RU003949"/>
    </source>
</evidence>
<evidence type="ECO:0000313" key="6">
    <source>
        <dbReference type="Proteomes" id="UP001153678"/>
    </source>
</evidence>
<dbReference type="InterPro" id="IPR000218">
    <property type="entry name" value="Ribosomal_uL14"/>
</dbReference>
<dbReference type="PANTHER" id="PTHR11761:SF3">
    <property type="entry name" value="LARGE RIBOSOMAL SUBUNIT PROTEIN UL14M"/>
    <property type="match status" value="1"/>
</dbReference>
<dbReference type="GO" id="GO:0022625">
    <property type="term" value="C:cytosolic large ribosomal subunit"/>
    <property type="evidence" value="ECO:0007669"/>
    <property type="project" value="TreeGrafter"/>
</dbReference>
<reference evidence="5" key="1">
    <citation type="submission" date="2022-08" db="EMBL/GenBank/DDBJ databases">
        <authorList>
            <person name="Kallberg Y."/>
            <person name="Tangrot J."/>
            <person name="Rosling A."/>
        </authorList>
    </citation>
    <scope>NUCLEOTIDE SEQUENCE</scope>
    <source>
        <strain evidence="5">Wild A</strain>
    </source>
</reference>
<dbReference type="PROSITE" id="PS00049">
    <property type="entry name" value="RIBOSOMAL_L14"/>
    <property type="match status" value="1"/>
</dbReference>
<comment type="similarity">
    <text evidence="1 4">Belongs to the universal ribosomal protein uL14 family.</text>
</comment>
<dbReference type="GO" id="GO:0006412">
    <property type="term" value="P:translation"/>
    <property type="evidence" value="ECO:0007669"/>
    <property type="project" value="InterPro"/>
</dbReference>
<protein>
    <submittedName>
        <fullName evidence="5">3880_t:CDS:1</fullName>
    </submittedName>
</protein>
<dbReference type="InterPro" id="IPR019972">
    <property type="entry name" value="Ribosomal_uL14_CS"/>
</dbReference>
<keyword evidence="2 4" id="KW-0689">Ribosomal protein</keyword>
<evidence type="ECO:0000313" key="5">
    <source>
        <dbReference type="EMBL" id="CAI2189575.1"/>
    </source>
</evidence>
<comment type="caution">
    <text evidence="5">The sequence shown here is derived from an EMBL/GenBank/DDBJ whole genome shotgun (WGS) entry which is preliminary data.</text>
</comment>
<dbReference type="PANTHER" id="PTHR11761">
    <property type="entry name" value="50S/60S RIBOSOMAL PROTEIN L14/L23"/>
    <property type="match status" value="1"/>
</dbReference>
<name>A0A9W4T2N7_9GLOM</name>